<dbReference type="OrthoDB" id="9143277at2"/>
<dbReference type="Proteomes" id="UP000002209">
    <property type="component" value="Chromosome"/>
</dbReference>
<keyword evidence="2" id="KW-1185">Reference proteome</keyword>
<accession>C1A9V6</accession>
<dbReference type="EMBL" id="AP009153">
    <property type="protein sequence ID" value="BAH39283.1"/>
    <property type="molecule type" value="Genomic_DNA"/>
</dbReference>
<organism evidence="1 2">
    <name type="scientific">Gemmatimonas aurantiaca (strain DSM 14586 / JCM 11422 / NBRC 100505 / T-27)</name>
    <dbReference type="NCBI Taxonomy" id="379066"/>
    <lineage>
        <taxon>Bacteria</taxon>
        <taxon>Pseudomonadati</taxon>
        <taxon>Gemmatimonadota</taxon>
        <taxon>Gemmatimonadia</taxon>
        <taxon>Gemmatimonadales</taxon>
        <taxon>Gemmatimonadaceae</taxon>
        <taxon>Gemmatimonas</taxon>
    </lineage>
</organism>
<name>C1A9V6_GEMAT</name>
<evidence type="ECO:0000313" key="2">
    <source>
        <dbReference type="Proteomes" id="UP000002209"/>
    </source>
</evidence>
<evidence type="ECO:0000313" key="1">
    <source>
        <dbReference type="EMBL" id="BAH39283.1"/>
    </source>
</evidence>
<protein>
    <submittedName>
        <fullName evidence="1">Uncharacterized protein</fullName>
    </submittedName>
</protein>
<sequence length="121" mass="13642">MASELTRDQKSLILYVETRCVDHDGLLRGEQMNQEDRENLKVFQESGHLTYGRVPAMMLSKLSGQTHWATLTDAGFALAHALRKERASRIIGGHRKEIDEWVAERRERATAPGAPEVVDGE</sequence>
<dbReference type="KEGG" id="gau:GAU_2241"/>
<dbReference type="RefSeq" id="WP_012683730.1">
    <property type="nucleotide sequence ID" value="NC_012489.1"/>
</dbReference>
<dbReference type="HOGENOM" id="CLU_2116385_0_0_0"/>
<dbReference type="STRING" id="379066.GAU_2241"/>
<reference evidence="2" key="1">
    <citation type="submission" date="2006-03" db="EMBL/GenBank/DDBJ databases">
        <title>Complete genome sequence of Gemmatimonas aurantiaca T-27 that represents a novel phylum Gemmatimonadetes.</title>
        <authorList>
            <person name="Takasaki K."/>
            <person name="Ichikawa N."/>
            <person name="Miura H."/>
            <person name="Matsushita S."/>
            <person name="Watanabe Y."/>
            <person name="Oguchi A."/>
            <person name="Ankai A."/>
            <person name="Yashiro I."/>
            <person name="Takahashi M."/>
            <person name="Terui Y."/>
            <person name="Fukui S."/>
            <person name="Yokoyama H."/>
            <person name="Tanikawa S."/>
            <person name="Hanada S."/>
            <person name="Kamagata Y."/>
            <person name="Fujita N."/>
        </authorList>
    </citation>
    <scope>NUCLEOTIDE SEQUENCE [LARGE SCALE GENOMIC DNA]</scope>
    <source>
        <strain evidence="2">T-27 / DSM 14586 / JCM 11422 / NBRC 100505</strain>
    </source>
</reference>
<gene>
    <name evidence="1" type="ordered locus">GAU_2241</name>
</gene>
<dbReference type="eggNOG" id="ENOG50344FA">
    <property type="taxonomic scope" value="Bacteria"/>
</dbReference>
<proteinExistence type="predicted"/>
<dbReference type="AlphaFoldDB" id="C1A9V6"/>